<dbReference type="GO" id="GO:0016787">
    <property type="term" value="F:hydrolase activity"/>
    <property type="evidence" value="ECO:0007669"/>
    <property type="project" value="UniProtKB-KW"/>
</dbReference>
<comment type="similarity">
    <text evidence="4">Belongs to the sirtuin family. Class U subfamily.</text>
</comment>
<dbReference type="Pfam" id="PF02146">
    <property type="entry name" value="SIR2"/>
    <property type="match status" value="1"/>
</dbReference>
<feature type="binding site" evidence="4">
    <location>
        <position position="108"/>
    </location>
    <ligand>
        <name>NAD(+)</name>
        <dbReference type="ChEBI" id="CHEBI:57540"/>
    </ligand>
</feature>
<feature type="binding site" evidence="4">
    <location>
        <position position="235"/>
    </location>
    <ligand>
        <name>NAD(+)</name>
        <dbReference type="ChEBI" id="CHEBI:57540"/>
    </ligand>
</feature>
<evidence type="ECO:0000256" key="1">
    <source>
        <dbReference type="ARBA" id="ARBA00022490"/>
    </source>
</evidence>
<dbReference type="NCBIfam" id="NF001752">
    <property type="entry name" value="PRK00481.1-1"/>
    <property type="match status" value="1"/>
</dbReference>
<sequence length="248" mass="27540">MNNKINQLKELIQKSNNIVFFGGAGVSTESNIPDFRSSSGLFSERLNKNFTPEQLVSHTFFVRYPDEFFKFYKDKLIYQDAKPNNAHKALAKLEEIGKLKAVVTQNIDGLHQMAGSKTVYELHGSVHRNYCTKCHKFFDLDSMLALDGNIPHCDKCGGVVKPDVVLYEEGLDNATIEGAIRAISSADLLIIGGTSLVVYPAASFINYYRGKDMILINKSSTGYDNEASLVINDAIGEVLKEAVLDVYK</sequence>
<feature type="binding site" evidence="4">
    <location>
        <position position="105"/>
    </location>
    <ligand>
        <name>NAD(+)</name>
        <dbReference type="ChEBI" id="CHEBI:57540"/>
    </ligand>
</feature>
<keyword evidence="7" id="KW-0378">Hydrolase</keyword>
<feature type="binding site" evidence="4 5">
    <location>
        <position position="156"/>
    </location>
    <ligand>
        <name>Zn(2+)</name>
        <dbReference type="ChEBI" id="CHEBI:29105"/>
    </ligand>
</feature>
<comment type="function">
    <text evidence="4">NAD-dependent protein deacetylase which modulates the activities of several enzymes which are inactive in their acetylated form.</text>
</comment>
<feature type="binding site" evidence="4">
    <location>
        <position position="36"/>
    </location>
    <ligand>
        <name>NAD(+)</name>
        <dbReference type="ChEBI" id="CHEBI:57540"/>
    </ligand>
</feature>
<proteinExistence type="inferred from homology"/>
<dbReference type="InterPro" id="IPR026591">
    <property type="entry name" value="Sirtuin_cat_small_dom_sf"/>
</dbReference>
<dbReference type="Gene3D" id="3.40.50.1220">
    <property type="entry name" value="TPP-binding domain"/>
    <property type="match status" value="1"/>
</dbReference>
<evidence type="ECO:0000256" key="5">
    <source>
        <dbReference type="PROSITE-ProRule" id="PRU00236"/>
    </source>
</evidence>
<dbReference type="NCBIfam" id="NF001753">
    <property type="entry name" value="PRK00481.1-3"/>
    <property type="match status" value="1"/>
</dbReference>
<keyword evidence="1 4" id="KW-0963">Cytoplasm</keyword>
<comment type="subcellular location">
    <subcellularLocation>
        <location evidence="4">Cytoplasm</location>
    </subcellularLocation>
</comment>
<comment type="catalytic activity">
    <reaction evidence="4">
        <text>N(6)-acetyl-L-lysyl-[protein] + NAD(+) + H2O = 2''-O-acetyl-ADP-D-ribose + nicotinamide + L-lysyl-[protein]</text>
        <dbReference type="Rhea" id="RHEA:43636"/>
        <dbReference type="Rhea" id="RHEA-COMP:9752"/>
        <dbReference type="Rhea" id="RHEA-COMP:10731"/>
        <dbReference type="ChEBI" id="CHEBI:15377"/>
        <dbReference type="ChEBI" id="CHEBI:17154"/>
        <dbReference type="ChEBI" id="CHEBI:29969"/>
        <dbReference type="ChEBI" id="CHEBI:57540"/>
        <dbReference type="ChEBI" id="CHEBI:61930"/>
        <dbReference type="ChEBI" id="CHEBI:83767"/>
        <dbReference type="EC" id="2.3.1.286"/>
    </reaction>
</comment>
<feature type="binding site" evidence="4">
    <location>
        <position position="195"/>
    </location>
    <ligand>
        <name>NAD(+)</name>
        <dbReference type="ChEBI" id="CHEBI:57540"/>
    </ligand>
</feature>
<dbReference type="PROSITE" id="PS50305">
    <property type="entry name" value="SIRTUIN"/>
    <property type="match status" value="1"/>
</dbReference>
<evidence type="ECO:0000256" key="3">
    <source>
        <dbReference type="ARBA" id="ARBA00023027"/>
    </source>
</evidence>
<feature type="binding site" evidence="4">
    <location>
        <position position="107"/>
    </location>
    <ligand>
        <name>nicotinamide</name>
        <dbReference type="ChEBI" id="CHEBI:17154"/>
    </ligand>
</feature>
<keyword evidence="4 5" id="KW-0862">Zinc</keyword>
<dbReference type="InterPro" id="IPR026590">
    <property type="entry name" value="Ssirtuin_cat_dom"/>
</dbReference>
<dbReference type="EC" id="2.3.1.286" evidence="4"/>
<feature type="binding site" evidence="4 5">
    <location>
        <position position="134"/>
    </location>
    <ligand>
        <name>Zn(2+)</name>
        <dbReference type="ChEBI" id="CHEBI:29105"/>
    </ligand>
</feature>
<feature type="binding site" evidence="4">
    <location>
        <position position="35"/>
    </location>
    <ligand>
        <name>NAD(+)</name>
        <dbReference type="ChEBI" id="CHEBI:57540"/>
    </ligand>
</feature>
<comment type="caution">
    <text evidence="4">Lacks conserved residue(s) required for the propagation of feature annotation.</text>
</comment>
<evidence type="ECO:0000256" key="4">
    <source>
        <dbReference type="HAMAP-Rule" id="MF_01968"/>
    </source>
</evidence>
<dbReference type="SUPFAM" id="SSF52467">
    <property type="entry name" value="DHS-like NAD/FAD-binding domain"/>
    <property type="match status" value="1"/>
</dbReference>
<dbReference type="RefSeq" id="WP_024038258.1">
    <property type="nucleotide sequence ID" value="NZ_CACRUE010000045.1"/>
</dbReference>
<feature type="binding site" evidence="4">
    <location>
        <position position="217"/>
    </location>
    <ligand>
        <name>NAD(+)</name>
        <dbReference type="ChEBI" id="CHEBI:57540"/>
    </ligand>
</feature>
<dbReference type="GO" id="GO:0070403">
    <property type="term" value="F:NAD+ binding"/>
    <property type="evidence" value="ECO:0007669"/>
    <property type="project" value="UniProtKB-UniRule"/>
</dbReference>
<feature type="binding site" evidence="4">
    <location>
        <position position="108"/>
    </location>
    <ligand>
        <name>nicotinamide</name>
        <dbReference type="ChEBI" id="CHEBI:17154"/>
    </ligand>
</feature>
<evidence type="ECO:0000256" key="2">
    <source>
        <dbReference type="ARBA" id="ARBA00022679"/>
    </source>
</evidence>
<dbReference type="InterPro" id="IPR050134">
    <property type="entry name" value="NAD-dep_sirtuin_deacylases"/>
</dbReference>
<feature type="binding site" evidence="4">
    <location>
        <position position="194"/>
    </location>
    <ligand>
        <name>NAD(+)</name>
        <dbReference type="ChEBI" id="CHEBI:57540"/>
    </ligand>
</feature>
<dbReference type="HAMAP" id="MF_01968">
    <property type="entry name" value="Sirtuin_ClassU"/>
    <property type="match status" value="1"/>
</dbReference>
<dbReference type="GO" id="GO:0005737">
    <property type="term" value="C:cytoplasm"/>
    <property type="evidence" value="ECO:0007669"/>
    <property type="project" value="UniProtKB-SubCell"/>
</dbReference>
<reference evidence="7" key="1">
    <citation type="submission" date="2019-11" db="EMBL/GenBank/DDBJ databases">
        <authorList>
            <person name="Feng L."/>
        </authorList>
    </citation>
    <scope>NUCLEOTIDE SEQUENCE</scope>
    <source>
        <strain evidence="7">IbartlettiiLFYP30</strain>
    </source>
</reference>
<feature type="active site" description="Proton acceptor" evidence="4 5">
    <location>
        <position position="123"/>
    </location>
</feature>
<dbReference type="GO" id="GO:0017136">
    <property type="term" value="F:histone deacetylase activity, NAD-dependent"/>
    <property type="evidence" value="ECO:0007669"/>
    <property type="project" value="TreeGrafter"/>
</dbReference>
<evidence type="ECO:0000259" key="6">
    <source>
        <dbReference type="PROSITE" id="PS50305"/>
    </source>
</evidence>
<keyword evidence="3 4" id="KW-0520">NAD</keyword>
<dbReference type="AlphaFoldDB" id="A0A6N3FWL3"/>
<keyword evidence="4 5" id="KW-0479">Metal-binding</keyword>
<dbReference type="Gene3D" id="3.30.1600.10">
    <property type="entry name" value="SIR2/SIRT2 'Small Domain"/>
    <property type="match status" value="1"/>
</dbReference>
<feature type="binding site" evidence="4">
    <location>
        <position position="28"/>
    </location>
    <ligand>
        <name>NAD(+)</name>
        <dbReference type="ChEBI" id="CHEBI:57540"/>
    </ligand>
</feature>
<feature type="binding site" evidence="4">
    <location>
        <position position="123"/>
    </location>
    <ligand>
        <name>NAD(+)</name>
        <dbReference type="ChEBI" id="CHEBI:57540"/>
    </ligand>
</feature>
<dbReference type="PANTHER" id="PTHR11085:SF4">
    <property type="entry name" value="NAD-DEPENDENT PROTEIN DEACYLASE"/>
    <property type="match status" value="1"/>
</dbReference>
<comment type="cofactor">
    <cofactor evidence="4">
        <name>Zn(2+)</name>
        <dbReference type="ChEBI" id="CHEBI:29105"/>
    </cofactor>
    <text evidence="4">Binds 1 zinc ion per subunit.</text>
</comment>
<name>A0A6N3FWL3_9FIRM</name>
<feature type="binding site" evidence="4">
    <location>
        <position position="107"/>
    </location>
    <ligand>
        <name>NAD(+)</name>
        <dbReference type="ChEBI" id="CHEBI:57540"/>
    </ligand>
</feature>
<evidence type="ECO:0000313" key="7">
    <source>
        <dbReference type="EMBL" id="VYU56390.1"/>
    </source>
</evidence>
<dbReference type="InterPro" id="IPR003000">
    <property type="entry name" value="Sirtuin"/>
</dbReference>
<feature type="domain" description="Deacetylase sirtuin-type" evidence="6">
    <location>
        <begin position="1"/>
        <end position="248"/>
    </location>
</feature>
<accession>A0A6N3FWL3</accession>
<dbReference type="EMBL" id="CACRUE010000045">
    <property type="protein sequence ID" value="VYU56390.1"/>
    <property type="molecule type" value="Genomic_DNA"/>
</dbReference>
<feature type="binding site" evidence="4 5">
    <location>
        <position position="153"/>
    </location>
    <ligand>
        <name>Zn(2+)</name>
        <dbReference type="ChEBI" id="CHEBI:29105"/>
    </ligand>
</feature>
<gene>
    <name evidence="7" type="primary">cobB_2</name>
    <name evidence="4" type="synonym">cobB</name>
    <name evidence="7" type="ORF">IBLFYP30_00607</name>
</gene>
<organism evidence="7">
    <name type="scientific">Intestinibacter bartlettii</name>
    <dbReference type="NCBI Taxonomy" id="261299"/>
    <lineage>
        <taxon>Bacteria</taxon>
        <taxon>Bacillati</taxon>
        <taxon>Bacillota</taxon>
        <taxon>Clostridia</taxon>
        <taxon>Peptostreptococcales</taxon>
        <taxon>Peptostreptococcaceae</taxon>
        <taxon>Intestinibacter</taxon>
    </lineage>
</organism>
<dbReference type="InterPro" id="IPR029035">
    <property type="entry name" value="DHS-like_NAD/FAD-binding_dom"/>
</dbReference>
<feature type="binding site" evidence="4 5">
    <location>
        <position position="131"/>
    </location>
    <ligand>
        <name>Zn(2+)</name>
        <dbReference type="ChEBI" id="CHEBI:29105"/>
    </ligand>
</feature>
<dbReference type="GO" id="GO:0008270">
    <property type="term" value="F:zinc ion binding"/>
    <property type="evidence" value="ECO:0007669"/>
    <property type="project" value="UniProtKB-UniRule"/>
</dbReference>
<dbReference type="PANTHER" id="PTHR11085">
    <property type="entry name" value="NAD-DEPENDENT PROTEIN DEACYLASE SIRTUIN-5, MITOCHONDRIAL-RELATED"/>
    <property type="match status" value="1"/>
</dbReference>
<dbReference type="InterPro" id="IPR028628">
    <property type="entry name" value="Sirtuin_class_U"/>
</dbReference>
<feature type="binding site" evidence="4">
    <location>
        <position position="35"/>
    </location>
    <ligand>
        <name>nicotinamide</name>
        <dbReference type="ChEBI" id="CHEBI:17154"/>
    </ligand>
</feature>
<protein>
    <recommendedName>
        <fullName evidence="4">NAD-dependent protein deacetylase</fullName>
        <ecNumber evidence="4">2.3.1.286</ecNumber>
    </recommendedName>
    <alternativeName>
        <fullName evidence="4">Regulatory protein SIR2 homolog</fullName>
    </alternativeName>
</protein>
<feature type="binding site" evidence="4">
    <location>
        <position position="24"/>
    </location>
    <ligand>
        <name>NAD(+)</name>
        <dbReference type="ChEBI" id="CHEBI:57540"/>
    </ligand>
</feature>
<keyword evidence="2 4" id="KW-0808">Transferase</keyword>